<dbReference type="InterPro" id="IPR036412">
    <property type="entry name" value="HAD-like_sf"/>
</dbReference>
<dbReference type="OrthoDB" id="444127at2759"/>
<reference evidence="2" key="1">
    <citation type="submission" date="2022-11" db="EMBL/GenBank/DDBJ databases">
        <authorList>
            <person name="Petersen C."/>
        </authorList>
    </citation>
    <scope>NUCLEOTIDE SEQUENCE</scope>
    <source>
        <strain evidence="2">IBT 21917</strain>
    </source>
</reference>
<protein>
    <submittedName>
        <fullName evidence="2">Haloacid dehalogenase type II</fullName>
    </submittedName>
</protein>
<dbReference type="SFLD" id="SFLDG01129">
    <property type="entry name" value="C1.5:_HAD__Beta-PGM__Phosphata"/>
    <property type="match status" value="1"/>
</dbReference>
<dbReference type="Gene3D" id="1.10.150.750">
    <property type="match status" value="1"/>
</dbReference>
<proteinExistence type="predicted"/>
<keyword evidence="3" id="KW-1185">Reference proteome</keyword>
<dbReference type="Proteomes" id="UP001146351">
    <property type="component" value="Unassembled WGS sequence"/>
</dbReference>
<dbReference type="SUPFAM" id="SSF56784">
    <property type="entry name" value="HAD-like"/>
    <property type="match status" value="1"/>
</dbReference>
<evidence type="ECO:0000313" key="3">
    <source>
        <dbReference type="Proteomes" id="UP001146351"/>
    </source>
</evidence>
<dbReference type="NCBIfam" id="TIGR01493">
    <property type="entry name" value="HAD-SF-IA-v2"/>
    <property type="match status" value="1"/>
</dbReference>
<dbReference type="InterPro" id="IPR006439">
    <property type="entry name" value="HAD-SF_hydro_IA"/>
</dbReference>
<dbReference type="AlphaFoldDB" id="A0A9W9HZ84"/>
<accession>A0A9W9HZ84</accession>
<reference evidence="2" key="2">
    <citation type="journal article" date="2023" name="IMA Fungus">
        <title>Comparative genomic study of the Penicillium genus elucidates a diverse pangenome and 15 lateral gene transfer events.</title>
        <authorList>
            <person name="Petersen C."/>
            <person name="Sorensen T."/>
            <person name="Nielsen M.R."/>
            <person name="Sondergaard T.E."/>
            <person name="Sorensen J.L."/>
            <person name="Fitzpatrick D.A."/>
            <person name="Frisvad J.C."/>
            <person name="Nielsen K.L."/>
        </authorList>
    </citation>
    <scope>NUCLEOTIDE SEQUENCE</scope>
    <source>
        <strain evidence="2">IBT 21917</strain>
    </source>
</reference>
<dbReference type="PANTHER" id="PTHR43316">
    <property type="entry name" value="HYDROLASE, HALOACID DELAHOGENASE-RELATED"/>
    <property type="match status" value="1"/>
</dbReference>
<evidence type="ECO:0000256" key="1">
    <source>
        <dbReference type="ARBA" id="ARBA00022801"/>
    </source>
</evidence>
<dbReference type="PANTHER" id="PTHR43316:SF9">
    <property type="entry name" value="ACID DEHALOGENASE, PUTATIVE (AFU_ORTHOLOGUE AFUA_6G14460)-RELATED"/>
    <property type="match status" value="1"/>
</dbReference>
<dbReference type="SFLD" id="SFLDS00003">
    <property type="entry name" value="Haloacid_Dehalogenase"/>
    <property type="match status" value="1"/>
</dbReference>
<dbReference type="Pfam" id="PF00702">
    <property type="entry name" value="Hydrolase"/>
    <property type="match status" value="1"/>
</dbReference>
<evidence type="ECO:0000313" key="2">
    <source>
        <dbReference type="EMBL" id="KAJ5161759.1"/>
    </source>
</evidence>
<organism evidence="2 3">
    <name type="scientific">Penicillium capsulatum</name>
    <dbReference type="NCBI Taxonomy" id="69766"/>
    <lineage>
        <taxon>Eukaryota</taxon>
        <taxon>Fungi</taxon>
        <taxon>Dikarya</taxon>
        <taxon>Ascomycota</taxon>
        <taxon>Pezizomycotina</taxon>
        <taxon>Eurotiomycetes</taxon>
        <taxon>Eurotiomycetidae</taxon>
        <taxon>Eurotiales</taxon>
        <taxon>Aspergillaceae</taxon>
        <taxon>Penicillium</taxon>
    </lineage>
</organism>
<dbReference type="Gene3D" id="3.40.50.1000">
    <property type="entry name" value="HAD superfamily/HAD-like"/>
    <property type="match status" value="1"/>
</dbReference>
<gene>
    <name evidence="2" type="ORF">N7492_007151</name>
</gene>
<sequence length="241" mass="26803">MSTLNHYRALCFDVYGTLIDWESGILAALEPLLAKDPSRHFSREHLLTAYHELEREQQRLTPNMPYSQLLSTIHPLLAQSLDLPAPSPADSISFGDSVGSWPAFPDTVDALQRLSKKFTLVVLSNVDRASFATSNAGSLQAFPFDSVITAQDIGSYKPDPRNFEYIKKVLAVDFGIEPGRILATAQSQFHDHQPARRAGIKSVWIERPGATMGNRDDPIFDWRFGTLGEMANAVEREGSWG</sequence>
<dbReference type="EMBL" id="JAPQKO010000005">
    <property type="protein sequence ID" value="KAJ5161759.1"/>
    <property type="molecule type" value="Genomic_DNA"/>
</dbReference>
<comment type="caution">
    <text evidence="2">The sequence shown here is derived from an EMBL/GenBank/DDBJ whole genome shotgun (WGS) entry which is preliminary data.</text>
</comment>
<dbReference type="InterPro" id="IPR023214">
    <property type="entry name" value="HAD_sf"/>
</dbReference>
<name>A0A9W9HZ84_9EURO</name>
<dbReference type="PRINTS" id="PR00413">
    <property type="entry name" value="HADHALOGNASE"/>
</dbReference>
<dbReference type="GO" id="GO:0016791">
    <property type="term" value="F:phosphatase activity"/>
    <property type="evidence" value="ECO:0007669"/>
    <property type="project" value="UniProtKB-ARBA"/>
</dbReference>
<keyword evidence="1" id="KW-0378">Hydrolase</keyword>
<dbReference type="InterPro" id="IPR051540">
    <property type="entry name" value="S-2-haloacid_dehalogenase"/>
</dbReference>